<dbReference type="Proteomes" id="UP000310421">
    <property type="component" value="Unassembled WGS sequence"/>
</dbReference>
<dbReference type="AlphaFoldDB" id="A0A4S8YZI8"/>
<sequence length="659" mass="73977">MRMRLAKILGPVGAAVAVKAIWHNVPSFSTMFITQSPSVSTTQAVSWMKLQQTSPVEKSEGWKVVSENPVSTADTSCGVTTVVVNNTPTITSYCGVTTVHVDSPQATATTNANTTRPDDYVVAQRLAHAANLYWGRFPTKPDNETDRCVNSTTVDDGTQGVFYNNSTVNCTALMFGHRWHAWECDHNCQERLAIAIPAAFTRGNRGPLSEETTRALQAIARGQRSFMRLIRDYRRIAHRIHVEWQLATWDRDGFMEQIRIETERVARRFRLREEARARVRDRYNELSQLPTIWEEDETQQPFNFLLEIDWYVHELMGTRAVIRANNYIQYNPDRERWPDIPEEDEEEEVQPQPPPRLPVIPEEDEEELPKILEEEIPEQPPLDLISPFEPRPEQMLYDSMIEIMEAPPRPGEGRRPIRINEPDPDTKNPVTSPVKTMTETAPPTSFPTSIPTWIPISNPTSIPVSYRTYVSNNPNPSIGPSGIPSPVLISPPNGNPIGHMDVSADGTMTLTGSGAWGLASGFSSLLHSKLSTCTPIKSWTFMTSNSAEGQRIKLAEQGIDFLIDAKLSSWNGVGQDQCFNKMISEVGGPADIGYSNGMKIVDRPVAPKPQPKPKQEPVKEKPKEEKPKKVPEVPKVNPDCCKCPKGWCWGWLGWHCCGY</sequence>
<proteinExistence type="predicted"/>
<protein>
    <submittedName>
        <fullName evidence="2">Uncharacterized protein</fullName>
    </submittedName>
</protein>
<accession>A0A4S8YZI8</accession>
<name>A0A4S8YZI8_AURPU</name>
<feature type="region of interest" description="Disordered" evidence="1">
    <location>
        <begin position="407"/>
        <end position="446"/>
    </location>
</feature>
<feature type="region of interest" description="Disordered" evidence="1">
    <location>
        <begin position="335"/>
        <end position="360"/>
    </location>
</feature>
<feature type="compositionally biased region" description="Basic and acidic residues" evidence="1">
    <location>
        <begin position="613"/>
        <end position="632"/>
    </location>
</feature>
<evidence type="ECO:0000256" key="1">
    <source>
        <dbReference type="SAM" id="MobiDB-lite"/>
    </source>
</evidence>
<dbReference type="EMBL" id="QZAN01000104">
    <property type="protein sequence ID" value="THW58026.1"/>
    <property type="molecule type" value="Genomic_DNA"/>
</dbReference>
<comment type="caution">
    <text evidence="2">The sequence shown here is derived from an EMBL/GenBank/DDBJ whole genome shotgun (WGS) entry which is preliminary data.</text>
</comment>
<gene>
    <name evidence="2" type="ORF">D6D20_07555</name>
</gene>
<feature type="compositionally biased region" description="Basic and acidic residues" evidence="1">
    <location>
        <begin position="411"/>
        <end position="426"/>
    </location>
</feature>
<feature type="region of interest" description="Disordered" evidence="1">
    <location>
        <begin position="601"/>
        <end position="635"/>
    </location>
</feature>
<evidence type="ECO:0000313" key="2">
    <source>
        <dbReference type="EMBL" id="THW58026.1"/>
    </source>
</evidence>
<feature type="compositionally biased region" description="Acidic residues" evidence="1">
    <location>
        <begin position="340"/>
        <end position="349"/>
    </location>
</feature>
<feature type="compositionally biased region" description="Polar residues" evidence="1">
    <location>
        <begin position="428"/>
        <end position="446"/>
    </location>
</feature>
<reference evidence="2 3" key="1">
    <citation type="submission" date="2018-10" db="EMBL/GenBank/DDBJ databases">
        <title>Fifty Aureobasidium pullulans genomes reveal a recombining polyextremotolerant generalist.</title>
        <authorList>
            <person name="Gostincar C."/>
            <person name="Turk M."/>
            <person name="Zajc J."/>
            <person name="Gunde-Cimerman N."/>
        </authorList>
    </citation>
    <scope>NUCLEOTIDE SEQUENCE [LARGE SCALE GENOMIC DNA]</scope>
    <source>
        <strain evidence="2 3">EXF-10751</strain>
    </source>
</reference>
<organism evidence="2 3">
    <name type="scientific">Aureobasidium pullulans</name>
    <name type="common">Black yeast</name>
    <name type="synonym">Pullularia pullulans</name>
    <dbReference type="NCBI Taxonomy" id="5580"/>
    <lineage>
        <taxon>Eukaryota</taxon>
        <taxon>Fungi</taxon>
        <taxon>Dikarya</taxon>
        <taxon>Ascomycota</taxon>
        <taxon>Pezizomycotina</taxon>
        <taxon>Dothideomycetes</taxon>
        <taxon>Dothideomycetidae</taxon>
        <taxon>Dothideales</taxon>
        <taxon>Saccotheciaceae</taxon>
        <taxon>Aureobasidium</taxon>
    </lineage>
</organism>
<evidence type="ECO:0000313" key="3">
    <source>
        <dbReference type="Proteomes" id="UP000310421"/>
    </source>
</evidence>